<evidence type="ECO:0000256" key="7">
    <source>
        <dbReference type="ARBA" id="ARBA00022779"/>
    </source>
</evidence>
<dbReference type="InterPro" id="IPR011002">
    <property type="entry name" value="FliG_a-hlx"/>
</dbReference>
<evidence type="ECO:0000259" key="13">
    <source>
        <dbReference type="Pfam" id="PF14841"/>
    </source>
</evidence>
<comment type="caution">
    <text evidence="15">The sequence shown here is derived from an EMBL/GenBank/DDBJ whole genome shotgun (WGS) entry which is preliminary data.</text>
</comment>
<dbReference type="InterPro" id="IPR032779">
    <property type="entry name" value="FliG_M"/>
</dbReference>
<evidence type="ECO:0000256" key="3">
    <source>
        <dbReference type="ARBA" id="ARBA00010299"/>
    </source>
</evidence>
<dbReference type="PANTHER" id="PTHR30534">
    <property type="entry name" value="FLAGELLAR MOTOR SWITCH PROTEIN FLIG"/>
    <property type="match status" value="1"/>
</dbReference>
<gene>
    <name evidence="15" type="ORF">EKE94_06575</name>
</gene>
<dbReference type="GO" id="GO:0009425">
    <property type="term" value="C:bacterial-type flagellum basal body"/>
    <property type="evidence" value="ECO:0007669"/>
    <property type="project" value="UniProtKB-SubCell"/>
</dbReference>
<dbReference type="SUPFAM" id="SSF48029">
    <property type="entry name" value="FliG"/>
    <property type="match status" value="2"/>
</dbReference>
<dbReference type="GO" id="GO:0006935">
    <property type="term" value="P:chemotaxis"/>
    <property type="evidence" value="ECO:0007669"/>
    <property type="project" value="UniProtKB-KW"/>
</dbReference>
<keyword evidence="7" id="KW-0283">Flagellar rotation</keyword>
<organism evidence="15 16">
    <name type="scientific">Mesobaculum littorinae</name>
    <dbReference type="NCBI Taxonomy" id="2486419"/>
    <lineage>
        <taxon>Bacteria</taxon>
        <taxon>Pseudomonadati</taxon>
        <taxon>Pseudomonadota</taxon>
        <taxon>Alphaproteobacteria</taxon>
        <taxon>Rhodobacterales</taxon>
        <taxon>Roseobacteraceae</taxon>
        <taxon>Mesobaculum</taxon>
    </lineage>
</organism>
<feature type="region of interest" description="Disordered" evidence="11">
    <location>
        <begin position="1"/>
        <end position="26"/>
    </location>
</feature>
<evidence type="ECO:0000256" key="5">
    <source>
        <dbReference type="ARBA" id="ARBA00022475"/>
    </source>
</evidence>
<feature type="domain" description="Flagellar motor switch protein FliG middle" evidence="13">
    <location>
        <begin position="138"/>
        <end position="207"/>
    </location>
</feature>
<dbReference type="PRINTS" id="PR00954">
    <property type="entry name" value="FLGMOTORFLIG"/>
</dbReference>
<evidence type="ECO:0000256" key="9">
    <source>
        <dbReference type="ARBA" id="ARBA00023143"/>
    </source>
</evidence>
<keyword evidence="5" id="KW-1003">Cell membrane</keyword>
<reference evidence="15 16" key="1">
    <citation type="submission" date="2018-11" db="EMBL/GenBank/DDBJ databases">
        <title>Mesobaculum littorinae gen. nov., sp. nov., isolated from Littorina scabra that represents a novel genus of the order Rhodobacteraceae.</title>
        <authorList>
            <person name="Li F."/>
        </authorList>
    </citation>
    <scope>NUCLEOTIDE SEQUENCE [LARGE SCALE GENOMIC DNA]</scope>
    <source>
        <strain evidence="15 16">M0103</strain>
    </source>
</reference>
<comment type="similarity">
    <text evidence="3">Belongs to the FliG family.</text>
</comment>
<dbReference type="Pfam" id="PF14841">
    <property type="entry name" value="FliG_M"/>
    <property type="match status" value="1"/>
</dbReference>
<evidence type="ECO:0000313" key="16">
    <source>
        <dbReference type="Proteomes" id="UP000285908"/>
    </source>
</evidence>
<dbReference type="InterPro" id="IPR000090">
    <property type="entry name" value="Flg_Motor_Flig"/>
</dbReference>
<dbReference type="Pfam" id="PF01706">
    <property type="entry name" value="FliG_C"/>
    <property type="match status" value="1"/>
</dbReference>
<evidence type="ECO:0000256" key="11">
    <source>
        <dbReference type="SAM" id="MobiDB-lite"/>
    </source>
</evidence>
<evidence type="ECO:0000256" key="10">
    <source>
        <dbReference type="ARBA" id="ARBA00025598"/>
    </source>
</evidence>
<dbReference type="Pfam" id="PF14842">
    <property type="entry name" value="FliG_N"/>
    <property type="match status" value="1"/>
</dbReference>
<dbReference type="InterPro" id="IPR023087">
    <property type="entry name" value="Flg_Motor_Flig_C"/>
</dbReference>
<keyword evidence="6" id="KW-0145">Chemotaxis</keyword>
<dbReference type="InterPro" id="IPR028263">
    <property type="entry name" value="FliG_N"/>
</dbReference>
<dbReference type="PANTHER" id="PTHR30534:SF0">
    <property type="entry name" value="FLAGELLAR MOTOR SWITCH PROTEIN FLIG"/>
    <property type="match status" value="1"/>
</dbReference>
<protein>
    <recommendedName>
        <fullName evidence="4">Flagellar motor switch protein FliG</fullName>
    </recommendedName>
</protein>
<keyword evidence="16" id="KW-1185">Reference proteome</keyword>
<dbReference type="Gene3D" id="1.10.220.30">
    <property type="match status" value="3"/>
</dbReference>
<evidence type="ECO:0000313" key="15">
    <source>
        <dbReference type="EMBL" id="RVV98575.1"/>
    </source>
</evidence>
<dbReference type="OrthoDB" id="7616820at2"/>
<feature type="domain" description="Flagellar motor switch protein FliG N-terminal" evidence="14">
    <location>
        <begin position="26"/>
        <end position="118"/>
    </location>
</feature>
<keyword evidence="15" id="KW-0969">Cilium</keyword>
<evidence type="ECO:0000256" key="2">
    <source>
        <dbReference type="ARBA" id="ARBA00004413"/>
    </source>
</evidence>
<dbReference type="Proteomes" id="UP000285908">
    <property type="component" value="Unassembled WGS sequence"/>
</dbReference>
<dbReference type="AlphaFoldDB" id="A0A438AIX5"/>
<dbReference type="EMBL" id="RQXX01000002">
    <property type="protein sequence ID" value="RVV98575.1"/>
    <property type="molecule type" value="Genomic_DNA"/>
</dbReference>
<keyword evidence="15" id="KW-0966">Cell projection</keyword>
<evidence type="ECO:0000259" key="12">
    <source>
        <dbReference type="Pfam" id="PF01706"/>
    </source>
</evidence>
<evidence type="ECO:0000256" key="8">
    <source>
        <dbReference type="ARBA" id="ARBA00023136"/>
    </source>
</evidence>
<evidence type="ECO:0000259" key="14">
    <source>
        <dbReference type="Pfam" id="PF14842"/>
    </source>
</evidence>
<sequence length="353" mass="38536">MTNDLAPIPGQSLPATDAPMPPRGDLSRRQKAAIVVRLLLAEGVKVPLNELPESLQSELATQMSQMRYVDRGTLREVIEEFAEELDDIGLAFPAGIEGTLQILEGVISPDIAARLRKQSGLIWTHDPWDTISAIDSGRLLPFLQNESPEVAAVILSKLKAGKAAELLSRLPGERARRITYAVSETETVAPVTVRRIGLSLAATLQAEPPKEFVTAAVDRVGAILNMSELETREDVLAGLDEEDKGFADEVRRSIFTFPDIPKRIEPLDVPTILRGVDQAALVTIVAAKDPRMQEAVDFLLDNMSKRLAGAIRDDATEVDAVKSKQADIARREVLDAIRTLMDAKEIVLIGDED</sequence>
<keyword evidence="8" id="KW-0472">Membrane</keyword>
<dbReference type="GO" id="GO:0071973">
    <property type="term" value="P:bacterial-type flagellum-dependent cell motility"/>
    <property type="evidence" value="ECO:0007669"/>
    <property type="project" value="InterPro"/>
</dbReference>
<dbReference type="RefSeq" id="WP_127905806.1">
    <property type="nucleotide sequence ID" value="NZ_RQXX01000002.1"/>
</dbReference>
<proteinExistence type="inferred from homology"/>
<dbReference type="GO" id="GO:0003774">
    <property type="term" value="F:cytoskeletal motor activity"/>
    <property type="evidence" value="ECO:0007669"/>
    <property type="project" value="InterPro"/>
</dbReference>
<keyword evidence="9" id="KW-0975">Bacterial flagellum</keyword>
<comment type="function">
    <text evidence="10">FliG is one of three proteins (FliG, FliN, FliM) that forms the rotor-mounted switch complex (C ring), located at the base of the basal body. This complex interacts with the CheY and CheZ chemotaxis proteins, in addition to contacting components of the motor that determine the direction of flagellar rotation.</text>
</comment>
<name>A0A438AIX5_9RHOB</name>
<evidence type="ECO:0000256" key="1">
    <source>
        <dbReference type="ARBA" id="ARBA00004117"/>
    </source>
</evidence>
<feature type="domain" description="Flagellar motor switch protein FliG C-terminal" evidence="12">
    <location>
        <begin position="238"/>
        <end position="348"/>
    </location>
</feature>
<comment type="subcellular location">
    <subcellularLocation>
        <location evidence="1">Bacterial flagellum basal body</location>
    </subcellularLocation>
    <subcellularLocation>
        <location evidence="2">Cell membrane</location>
        <topology evidence="2">Peripheral membrane protein</topology>
        <orientation evidence="2">Cytoplasmic side</orientation>
    </subcellularLocation>
</comment>
<keyword evidence="15" id="KW-0282">Flagellum</keyword>
<evidence type="ECO:0000256" key="6">
    <source>
        <dbReference type="ARBA" id="ARBA00022500"/>
    </source>
</evidence>
<accession>A0A438AIX5</accession>
<evidence type="ECO:0000256" key="4">
    <source>
        <dbReference type="ARBA" id="ARBA00021870"/>
    </source>
</evidence>
<dbReference type="GO" id="GO:0005886">
    <property type="term" value="C:plasma membrane"/>
    <property type="evidence" value="ECO:0007669"/>
    <property type="project" value="UniProtKB-SubCell"/>
</dbReference>